<comment type="similarity">
    <text evidence="1">Belongs to the WD repeat CDC20/Fizzy family.</text>
</comment>
<feature type="non-terminal residue" evidence="9">
    <location>
        <position position="1"/>
    </location>
</feature>
<dbReference type="PANTHER" id="PTHR19918">
    <property type="entry name" value="CELL DIVISION CYCLE 20 CDC20 FIZZY -RELATED"/>
    <property type="match status" value="1"/>
</dbReference>
<evidence type="ECO:0000256" key="6">
    <source>
        <dbReference type="ARBA" id="ARBA00023306"/>
    </source>
</evidence>
<evidence type="ECO:0000313" key="9">
    <source>
        <dbReference type="EMBL" id="OAD68619.1"/>
    </source>
</evidence>
<dbReference type="VEuPathDB" id="FungiDB:PHYBLDRAFT_97808"/>
<dbReference type="InterPro" id="IPR001680">
    <property type="entry name" value="WD40_rpt"/>
</dbReference>
<dbReference type="RefSeq" id="XP_018286659.1">
    <property type="nucleotide sequence ID" value="XM_018444033.1"/>
</dbReference>
<reference evidence="10" key="1">
    <citation type="submission" date="2015-06" db="EMBL/GenBank/DDBJ databases">
        <title>Expansion of signal transduction pathways in fungi by whole-genome duplication.</title>
        <authorList>
            <consortium name="DOE Joint Genome Institute"/>
            <person name="Corrochano L.M."/>
            <person name="Kuo A."/>
            <person name="Marcet-Houben M."/>
            <person name="Polaino S."/>
            <person name="Salamov A."/>
            <person name="Villalobos J.M."/>
            <person name="Alvarez M.I."/>
            <person name="Avalos J."/>
            <person name="Benito E.P."/>
            <person name="Benoit I."/>
            <person name="Burger G."/>
            <person name="Camino L.P."/>
            <person name="Canovas D."/>
            <person name="Cerda-Olmedo E."/>
            <person name="Cheng J.-F."/>
            <person name="Dominguez A."/>
            <person name="Elias M."/>
            <person name="Eslava A.P."/>
            <person name="Glaser F."/>
            <person name="Grimwood J."/>
            <person name="Gutierrez G."/>
            <person name="Heitman J."/>
            <person name="Henrissat B."/>
            <person name="Iturriaga E.A."/>
            <person name="Lang B.F."/>
            <person name="Lavin J.L."/>
            <person name="Lee S."/>
            <person name="Li W."/>
            <person name="Lindquist E."/>
            <person name="Lopez-Garcia S."/>
            <person name="Luque E.M."/>
            <person name="Marcos A.T."/>
            <person name="Martin J."/>
            <person name="McCluskey K."/>
            <person name="Medina H.R."/>
            <person name="Miralles-Duran A."/>
            <person name="Miyazaki A."/>
            <person name="Munoz-Torres E."/>
            <person name="Oguiza J.A."/>
            <person name="Ohm R."/>
            <person name="Olmedo M."/>
            <person name="Orejas M."/>
            <person name="Ortiz-Castellanos L."/>
            <person name="Pisabarro A.G."/>
            <person name="Rodriguez-Romero J."/>
            <person name="Ruiz-Herrera J."/>
            <person name="Ruiz-Vazquez R."/>
            <person name="Sanz C."/>
            <person name="Schackwitz W."/>
            <person name="Schmutz J."/>
            <person name="Shahriari M."/>
            <person name="Shelest E."/>
            <person name="Silva-Franco F."/>
            <person name="Soanes D."/>
            <person name="Syed K."/>
            <person name="Tagua V.G."/>
            <person name="Talbot N.J."/>
            <person name="Thon M."/>
            <person name="De vries R.P."/>
            <person name="Wiebenga A."/>
            <person name="Yadav J.S."/>
            <person name="Braun E.L."/>
            <person name="Baker S."/>
            <person name="Garre V."/>
            <person name="Horwitz B."/>
            <person name="Torres-Martinez S."/>
            <person name="Idnurm A."/>
            <person name="Herrera-Estrella A."/>
            <person name="Gabaldon T."/>
            <person name="Grigoriev I.V."/>
        </authorList>
    </citation>
    <scope>NUCLEOTIDE SEQUENCE [LARGE SCALE GENOMIC DNA]</scope>
    <source>
        <strain evidence="10">NRRL 1555(-)</strain>
    </source>
</reference>
<protein>
    <recommendedName>
        <fullName evidence="8">CDC20/Fizzy WD40 domain-containing protein</fullName>
    </recommendedName>
</protein>
<evidence type="ECO:0000256" key="1">
    <source>
        <dbReference type="ARBA" id="ARBA00006445"/>
    </source>
</evidence>
<dbReference type="AlphaFoldDB" id="A0A167KQ37"/>
<evidence type="ECO:0000256" key="3">
    <source>
        <dbReference type="ARBA" id="ARBA00022618"/>
    </source>
</evidence>
<keyword evidence="3" id="KW-0132">Cell division</keyword>
<evidence type="ECO:0000256" key="4">
    <source>
        <dbReference type="ARBA" id="ARBA00022737"/>
    </source>
</evidence>
<dbReference type="GO" id="GO:0031145">
    <property type="term" value="P:anaphase-promoting complex-dependent catabolic process"/>
    <property type="evidence" value="ECO:0007669"/>
    <property type="project" value="TreeGrafter"/>
</dbReference>
<dbReference type="OrthoDB" id="10263272at2759"/>
<dbReference type="PANTHER" id="PTHR19918:SF8">
    <property type="entry name" value="FI02843P"/>
    <property type="match status" value="1"/>
</dbReference>
<dbReference type="GO" id="GO:1905786">
    <property type="term" value="P:positive regulation of anaphase-promoting complex-dependent catabolic process"/>
    <property type="evidence" value="ECO:0007669"/>
    <property type="project" value="TreeGrafter"/>
</dbReference>
<dbReference type="GO" id="GO:0010997">
    <property type="term" value="F:anaphase-promoting complex binding"/>
    <property type="evidence" value="ECO:0007669"/>
    <property type="project" value="InterPro"/>
</dbReference>
<dbReference type="EMBL" id="KV440994">
    <property type="protein sequence ID" value="OAD68619.1"/>
    <property type="molecule type" value="Genomic_DNA"/>
</dbReference>
<evidence type="ECO:0000259" key="8">
    <source>
        <dbReference type="Pfam" id="PF24807"/>
    </source>
</evidence>
<dbReference type="GO" id="GO:1990757">
    <property type="term" value="F:ubiquitin ligase activator activity"/>
    <property type="evidence" value="ECO:0007669"/>
    <property type="project" value="TreeGrafter"/>
</dbReference>
<dbReference type="InterPro" id="IPR056150">
    <property type="entry name" value="WD40_CDC20-Fz"/>
</dbReference>
<feature type="domain" description="CDC20/Fizzy WD40" evidence="8">
    <location>
        <begin position="59"/>
        <end position="348"/>
    </location>
</feature>
<keyword evidence="5" id="KW-0498">Mitosis</keyword>
<feature type="repeat" description="WD" evidence="7">
    <location>
        <begin position="110"/>
        <end position="144"/>
    </location>
</feature>
<dbReference type="PROSITE" id="PS50294">
    <property type="entry name" value="WD_REPEATS_REGION"/>
    <property type="match status" value="2"/>
</dbReference>
<keyword evidence="6" id="KW-0131">Cell cycle</keyword>
<proteinExistence type="inferred from homology"/>
<dbReference type="PROSITE" id="PS50082">
    <property type="entry name" value="WD_REPEATS_2"/>
    <property type="match status" value="3"/>
</dbReference>
<dbReference type="GeneID" id="29004938"/>
<feature type="non-terminal residue" evidence="9">
    <location>
        <position position="352"/>
    </location>
</feature>
<dbReference type="InParanoid" id="A0A167KQ37"/>
<evidence type="ECO:0000256" key="5">
    <source>
        <dbReference type="ARBA" id="ARBA00022776"/>
    </source>
</evidence>
<dbReference type="SUPFAM" id="SSF50978">
    <property type="entry name" value="WD40 repeat-like"/>
    <property type="match status" value="1"/>
</dbReference>
<keyword evidence="10" id="KW-1185">Reference proteome</keyword>
<dbReference type="Proteomes" id="UP000077315">
    <property type="component" value="Unassembled WGS sequence"/>
</dbReference>
<keyword evidence="4" id="KW-0677">Repeat</keyword>
<keyword evidence="2 7" id="KW-0853">WD repeat</keyword>
<dbReference type="Pfam" id="PF24807">
    <property type="entry name" value="WD40_CDC20-Fz"/>
    <property type="match status" value="1"/>
</dbReference>
<dbReference type="InterPro" id="IPR036322">
    <property type="entry name" value="WD40_repeat_dom_sf"/>
</dbReference>
<feature type="repeat" description="WD" evidence="7">
    <location>
        <begin position="186"/>
        <end position="218"/>
    </location>
</feature>
<dbReference type="GO" id="GO:0051301">
    <property type="term" value="P:cell division"/>
    <property type="evidence" value="ECO:0007669"/>
    <property type="project" value="UniProtKB-KW"/>
</dbReference>
<dbReference type="FunCoup" id="A0A167KQ37">
    <property type="interactions" value="774"/>
</dbReference>
<evidence type="ECO:0000256" key="2">
    <source>
        <dbReference type="ARBA" id="ARBA00022574"/>
    </source>
</evidence>
<evidence type="ECO:0000313" key="10">
    <source>
        <dbReference type="Proteomes" id="UP000077315"/>
    </source>
</evidence>
<dbReference type="SMART" id="SM00320">
    <property type="entry name" value="WD40"/>
    <property type="match status" value="6"/>
</dbReference>
<dbReference type="Gene3D" id="2.130.10.10">
    <property type="entry name" value="YVTN repeat-like/Quinoprotein amine dehydrogenase"/>
    <property type="match status" value="1"/>
</dbReference>
<dbReference type="STRING" id="763407.A0A167KQ37"/>
<accession>A0A167KQ37</accession>
<dbReference type="InterPro" id="IPR019775">
    <property type="entry name" value="WD40_repeat_CS"/>
</dbReference>
<dbReference type="InterPro" id="IPR015943">
    <property type="entry name" value="WD40/YVTN_repeat-like_dom_sf"/>
</dbReference>
<dbReference type="InterPro" id="IPR033010">
    <property type="entry name" value="Cdc20/Fizzy"/>
</dbReference>
<name>A0A167KQ37_PHYB8</name>
<organism evidence="9 10">
    <name type="scientific">Phycomyces blakesleeanus (strain ATCC 8743b / DSM 1359 / FGSC 10004 / NBRC 33097 / NRRL 1555)</name>
    <dbReference type="NCBI Taxonomy" id="763407"/>
    <lineage>
        <taxon>Eukaryota</taxon>
        <taxon>Fungi</taxon>
        <taxon>Fungi incertae sedis</taxon>
        <taxon>Mucoromycota</taxon>
        <taxon>Mucoromycotina</taxon>
        <taxon>Mucoromycetes</taxon>
        <taxon>Mucorales</taxon>
        <taxon>Phycomycetaceae</taxon>
        <taxon>Phycomyces</taxon>
    </lineage>
</organism>
<gene>
    <name evidence="9" type="ORF">PHYBLDRAFT_97808</name>
</gene>
<evidence type="ECO:0000256" key="7">
    <source>
        <dbReference type="PROSITE-ProRule" id="PRU00221"/>
    </source>
</evidence>
<dbReference type="PROSITE" id="PS00678">
    <property type="entry name" value="WD_REPEATS_1"/>
    <property type="match status" value="1"/>
</dbReference>
<feature type="repeat" description="WD" evidence="7">
    <location>
        <begin position="317"/>
        <end position="352"/>
    </location>
</feature>
<sequence length="352" mass="39406">LSHNESIAAACGIVSTSSILQYQNVPPKNKNNNPVFETARGYLKVKPRRNIPEAPVKILDSPYMVDDYYLNLLGWSCHNVVAVALERSVYLWNAETGTANVLDEDPKHMVTSVSWSADGTLLAVGDETGETQIWDVYRSELLRSMGGPTCRVGVLAWNKCTVSSGAYNGVIYNHDVRIEKHNISEFKGHDEEVCGLEWRSDGEYIASGGNDNILNVWDPRQHRNSIMSRQEHKSAVKAIAWCPWNLPLLATGGGRDDKKIHFWDATKNTKLNTINAGSQITSLRWSHHYKEIVSTHGLPNNNLTIWEYPTCNKIADIHAHESRILHSALSPDGELLATSSADENLKFWNVFK</sequence>
<dbReference type="GO" id="GO:0005680">
    <property type="term" value="C:anaphase-promoting complex"/>
    <property type="evidence" value="ECO:0007669"/>
    <property type="project" value="TreeGrafter"/>
</dbReference>